<dbReference type="SUPFAM" id="SSF89447">
    <property type="entry name" value="AbrB/MazE/MraZ-like"/>
    <property type="match status" value="1"/>
</dbReference>
<dbReference type="EMBL" id="JAKLWS010000014">
    <property type="protein sequence ID" value="MCG2589314.1"/>
    <property type="molecule type" value="Genomic_DNA"/>
</dbReference>
<name>A0ABS9KEP2_9BACT</name>
<gene>
    <name evidence="2" type="ORF">L6773_12110</name>
</gene>
<evidence type="ECO:0000313" key="3">
    <source>
        <dbReference type="Proteomes" id="UP001165366"/>
    </source>
</evidence>
<accession>A0ABS9KEP2</accession>
<comment type="caution">
    <text evidence="2">The sequence shown here is derived from an EMBL/GenBank/DDBJ whole genome shotgun (WGS) entry which is preliminary data.</text>
</comment>
<dbReference type="Proteomes" id="UP001165366">
    <property type="component" value="Unassembled WGS sequence"/>
</dbReference>
<reference evidence="2" key="2">
    <citation type="submission" date="2024-05" db="EMBL/GenBank/DDBJ databases">
        <title>Rhodohalobacter halophilus gen. nov., sp. nov., a moderately halophilic member of the family Balneolaceae.</title>
        <authorList>
            <person name="Xia J."/>
        </authorList>
    </citation>
    <scope>NUCLEOTIDE SEQUENCE</scope>
    <source>
        <strain evidence="2">WB101</strain>
    </source>
</reference>
<protein>
    <recommendedName>
        <fullName evidence="1">SpoVT-AbrB domain-containing protein</fullName>
    </recommendedName>
</protein>
<proteinExistence type="predicted"/>
<evidence type="ECO:0000259" key="1">
    <source>
        <dbReference type="Pfam" id="PF04014"/>
    </source>
</evidence>
<dbReference type="InterPro" id="IPR037914">
    <property type="entry name" value="SpoVT-AbrB_sf"/>
</dbReference>
<keyword evidence="3" id="KW-1185">Reference proteome</keyword>
<reference evidence="2" key="1">
    <citation type="submission" date="2022-01" db="EMBL/GenBank/DDBJ databases">
        <authorList>
            <person name="Wang Y."/>
        </authorList>
    </citation>
    <scope>NUCLEOTIDE SEQUENCE</scope>
    <source>
        <strain evidence="2">WB101</strain>
    </source>
</reference>
<sequence length="82" mass="9184">MRAKEKNVSNASLNLPKEILSYLNLKDGETVRLEANEDGSVTIQKKETIANLRGIIKKGKTPNLHADAKYQFETSLNGREEL</sequence>
<organism evidence="2 3">
    <name type="scientific">Rhodohalobacter sulfatireducens</name>
    <dbReference type="NCBI Taxonomy" id="2911366"/>
    <lineage>
        <taxon>Bacteria</taxon>
        <taxon>Pseudomonadati</taxon>
        <taxon>Balneolota</taxon>
        <taxon>Balneolia</taxon>
        <taxon>Balneolales</taxon>
        <taxon>Balneolaceae</taxon>
        <taxon>Rhodohalobacter</taxon>
    </lineage>
</organism>
<dbReference type="InterPro" id="IPR007159">
    <property type="entry name" value="SpoVT-AbrB_dom"/>
</dbReference>
<feature type="domain" description="SpoVT-AbrB" evidence="1">
    <location>
        <begin position="15"/>
        <end position="47"/>
    </location>
</feature>
<dbReference type="RefSeq" id="WP_237854676.1">
    <property type="nucleotide sequence ID" value="NZ_JAKLWS010000014.1"/>
</dbReference>
<dbReference type="Pfam" id="PF04014">
    <property type="entry name" value="MazE_antitoxin"/>
    <property type="match status" value="1"/>
</dbReference>
<evidence type="ECO:0000313" key="2">
    <source>
        <dbReference type="EMBL" id="MCG2589314.1"/>
    </source>
</evidence>